<evidence type="ECO:0000256" key="1">
    <source>
        <dbReference type="SAM" id="MobiDB-lite"/>
    </source>
</evidence>
<organism evidence="2 3">
    <name type="scientific">Liparis tanakae</name>
    <name type="common">Tanaka's snailfish</name>
    <dbReference type="NCBI Taxonomy" id="230148"/>
    <lineage>
        <taxon>Eukaryota</taxon>
        <taxon>Metazoa</taxon>
        <taxon>Chordata</taxon>
        <taxon>Craniata</taxon>
        <taxon>Vertebrata</taxon>
        <taxon>Euteleostomi</taxon>
        <taxon>Actinopterygii</taxon>
        <taxon>Neopterygii</taxon>
        <taxon>Teleostei</taxon>
        <taxon>Neoteleostei</taxon>
        <taxon>Acanthomorphata</taxon>
        <taxon>Eupercaria</taxon>
        <taxon>Perciformes</taxon>
        <taxon>Cottioidei</taxon>
        <taxon>Cottales</taxon>
        <taxon>Liparidae</taxon>
        <taxon>Liparis</taxon>
    </lineage>
</organism>
<comment type="caution">
    <text evidence="2">The sequence shown here is derived from an EMBL/GenBank/DDBJ whole genome shotgun (WGS) entry which is preliminary data.</text>
</comment>
<proteinExistence type="predicted"/>
<dbReference type="Proteomes" id="UP000314294">
    <property type="component" value="Unassembled WGS sequence"/>
</dbReference>
<protein>
    <submittedName>
        <fullName evidence="2">Uncharacterized protein</fullName>
    </submittedName>
</protein>
<accession>A0A4Z2IKW8</accession>
<dbReference type="AlphaFoldDB" id="A0A4Z2IKW8"/>
<sequence length="178" mass="19984">METKKKKKKRKGRRRRRRGKKVAVLWCERRRGHSSSTQLPRAVIFNKATHLATVRPRGQSGLPKQLAHATACLAQQSRSRFLTLRHCQRKPSKKISERCFLSHVSRPPSPAAAMWPTGGESSGRRSVGREDGVLRGISSMCRMLKVKDEYSSGSELQEGRAARRTAGTCNCIDVYGRA</sequence>
<keyword evidence="3" id="KW-1185">Reference proteome</keyword>
<name>A0A4Z2IKW8_9TELE</name>
<reference evidence="2 3" key="1">
    <citation type="submission" date="2019-03" db="EMBL/GenBank/DDBJ databases">
        <title>First draft genome of Liparis tanakae, snailfish: a comprehensive survey of snailfish specific genes.</title>
        <authorList>
            <person name="Kim W."/>
            <person name="Song I."/>
            <person name="Jeong J.-H."/>
            <person name="Kim D."/>
            <person name="Kim S."/>
            <person name="Ryu S."/>
            <person name="Song J.Y."/>
            <person name="Lee S.K."/>
        </authorList>
    </citation>
    <scope>NUCLEOTIDE SEQUENCE [LARGE SCALE GENOMIC DNA]</scope>
    <source>
        <tissue evidence="2">Muscle</tissue>
    </source>
</reference>
<dbReference type="EMBL" id="SRLO01000071">
    <property type="protein sequence ID" value="TNN78659.1"/>
    <property type="molecule type" value="Genomic_DNA"/>
</dbReference>
<evidence type="ECO:0000313" key="3">
    <source>
        <dbReference type="Proteomes" id="UP000314294"/>
    </source>
</evidence>
<gene>
    <name evidence="2" type="ORF">EYF80_011063</name>
</gene>
<feature type="region of interest" description="Disordered" evidence="1">
    <location>
        <begin position="1"/>
        <end position="20"/>
    </location>
</feature>
<evidence type="ECO:0000313" key="2">
    <source>
        <dbReference type="EMBL" id="TNN78659.1"/>
    </source>
</evidence>